<dbReference type="STRING" id="1477437.SAMN05444682_105249"/>
<dbReference type="NCBIfam" id="TIGR03557">
    <property type="entry name" value="F420_G6P_family"/>
    <property type="match status" value="1"/>
</dbReference>
<keyword evidence="1" id="KW-0560">Oxidoreductase</keyword>
<dbReference type="OrthoDB" id="180193at2"/>
<dbReference type="Pfam" id="PF00296">
    <property type="entry name" value="Bac_luciferase"/>
    <property type="match status" value="1"/>
</dbReference>
<evidence type="ECO:0000256" key="1">
    <source>
        <dbReference type="ARBA" id="ARBA00023002"/>
    </source>
</evidence>
<dbReference type="InterPro" id="IPR050564">
    <property type="entry name" value="F420-G6PD/mer"/>
</dbReference>
<gene>
    <name evidence="3" type="ORF">SAMN05444682_105249</name>
</gene>
<dbReference type="PANTHER" id="PTHR43244:SF1">
    <property type="entry name" value="5,10-METHYLENETETRAHYDROMETHANOPTERIN REDUCTASE"/>
    <property type="match status" value="1"/>
</dbReference>
<dbReference type="EMBL" id="FOQO01000005">
    <property type="protein sequence ID" value="SFI73842.1"/>
    <property type="molecule type" value="Genomic_DNA"/>
</dbReference>
<dbReference type="InterPro" id="IPR036661">
    <property type="entry name" value="Luciferase-like_sf"/>
</dbReference>
<proteinExistence type="predicted"/>
<organism evidence="3 4">
    <name type="scientific">Parapedobacter indicus</name>
    <dbReference type="NCBI Taxonomy" id="1477437"/>
    <lineage>
        <taxon>Bacteria</taxon>
        <taxon>Pseudomonadati</taxon>
        <taxon>Bacteroidota</taxon>
        <taxon>Sphingobacteriia</taxon>
        <taxon>Sphingobacteriales</taxon>
        <taxon>Sphingobacteriaceae</taxon>
        <taxon>Parapedobacter</taxon>
    </lineage>
</organism>
<dbReference type="GO" id="GO:0016705">
    <property type="term" value="F:oxidoreductase activity, acting on paired donors, with incorporation or reduction of molecular oxygen"/>
    <property type="evidence" value="ECO:0007669"/>
    <property type="project" value="InterPro"/>
</dbReference>
<evidence type="ECO:0000313" key="3">
    <source>
        <dbReference type="EMBL" id="SFI73842.1"/>
    </source>
</evidence>
<dbReference type="InterPro" id="IPR019945">
    <property type="entry name" value="F420_G6P_DH-rel"/>
</dbReference>
<dbReference type="CDD" id="cd01097">
    <property type="entry name" value="Tetrahydromethanopterin_reductase"/>
    <property type="match status" value="1"/>
</dbReference>
<keyword evidence="4" id="KW-1185">Reference proteome</keyword>
<dbReference type="InterPro" id="IPR023907">
    <property type="entry name" value="Non-F420_Flavin_OxRdtase"/>
</dbReference>
<dbReference type="Gene3D" id="3.20.20.30">
    <property type="entry name" value="Luciferase-like domain"/>
    <property type="match status" value="1"/>
</dbReference>
<dbReference type="Proteomes" id="UP000198670">
    <property type="component" value="Unassembled WGS sequence"/>
</dbReference>
<dbReference type="InterPro" id="IPR011251">
    <property type="entry name" value="Luciferase-like_dom"/>
</dbReference>
<name>A0A1I3KMX2_9SPHI</name>
<dbReference type="PANTHER" id="PTHR43244">
    <property type="match status" value="1"/>
</dbReference>
<feature type="domain" description="Luciferase-like" evidence="2">
    <location>
        <begin position="9"/>
        <end position="292"/>
    </location>
</feature>
<evidence type="ECO:0000313" key="4">
    <source>
        <dbReference type="Proteomes" id="UP000198670"/>
    </source>
</evidence>
<dbReference type="SUPFAM" id="SSF51679">
    <property type="entry name" value="Bacterial luciferase-like"/>
    <property type="match status" value="1"/>
</dbReference>
<sequence>MSQILFHASHEQFRPSELLDYVVLAQRAGFDGIHSSDHFQPWNERQGESGHSFSWLGAAMQASTLPFGLICAPGPRHHPAMIAQAAATLTELFPGRFWLALGSGEAINEQITGHHWPSKVTRNERLFESFNIIRRLLEGKTVTYQGHVCVKEARLYTLPRERPPLYGAAITEETAHWLGSWAEGLLTINHPYEKLKRVIRQFREGGGNGKPVYVKVQLSYSRDETEAYTGALDQWRTNVLDSSMLAELWKPEQFEAISAFVGPDELRQSVNISSHLRQHVEWLNRYLSLGVDGLILHNVNREQRTFITDFSKYVLPEIR</sequence>
<accession>A0A1I3KMX2</accession>
<dbReference type="NCBIfam" id="TIGR03885">
    <property type="entry name" value="flavin_revert"/>
    <property type="match status" value="1"/>
</dbReference>
<reference evidence="3 4" key="1">
    <citation type="submission" date="2016-10" db="EMBL/GenBank/DDBJ databases">
        <authorList>
            <person name="de Groot N.N."/>
        </authorList>
    </citation>
    <scope>NUCLEOTIDE SEQUENCE [LARGE SCALE GENOMIC DNA]</scope>
    <source>
        <strain evidence="3 4">RK1</strain>
    </source>
</reference>
<dbReference type="AlphaFoldDB" id="A0A1I3KMX2"/>
<evidence type="ECO:0000259" key="2">
    <source>
        <dbReference type="Pfam" id="PF00296"/>
    </source>
</evidence>
<dbReference type="RefSeq" id="WP_090626982.1">
    <property type="nucleotide sequence ID" value="NZ_FOQO01000005.1"/>
</dbReference>
<protein>
    <submittedName>
        <fullName evidence="3">Probable non-F420 flavinoid oxidoreductase</fullName>
    </submittedName>
</protein>